<dbReference type="Proteomes" id="UP000663193">
    <property type="component" value="Chromosome 2"/>
</dbReference>
<evidence type="ECO:0000259" key="1">
    <source>
        <dbReference type="Pfam" id="PF20434"/>
    </source>
</evidence>
<evidence type="ECO:0000313" key="3">
    <source>
        <dbReference type="Proteomes" id="UP000663193"/>
    </source>
</evidence>
<dbReference type="OMA" id="LCHANIA"/>
<dbReference type="OrthoDB" id="433474at2759"/>
<proteinExistence type="predicted"/>
<protein>
    <recommendedName>
        <fullName evidence="1">BD-FAE-like domain-containing protein</fullName>
    </recommendedName>
</protein>
<dbReference type="EMBL" id="CP069024">
    <property type="protein sequence ID" value="QRC92682.1"/>
    <property type="molecule type" value="Genomic_DNA"/>
</dbReference>
<accession>A0A7U2HYF6</accession>
<sequence length="334" mass="36741">MAHLKHLGTRIQDQIFPTVAHYAPLLRAKASTIRLTPCSTFSYGPTARHQLDVYTPAQAGLVNNRRPVLVFFYGGGFVQGHRTLPIPTLEGLVHANVASFFARHFGYTVVVPDYRLLSHGAAFPSGGEDVALTVKWISENRDKLGGVESETKQDVDLFVVGNSAGGVHVSTYLFCNQFKEMRAEVLGEGSTVLRGVVMLSVPFSYEGVEDEANREVLKKYFGDVERNCPLALMKDAFESQQGELDFAKSKTGILILNAEMDPENECLRPRDRFVKEWLSLGGAASKNALFTDTMAGQNHISPFLALGTEIESEEAWGYQVAKFCEASRGSDVRG</sequence>
<keyword evidence="3" id="KW-1185">Reference proteome</keyword>
<dbReference type="RefSeq" id="XP_001798581.1">
    <property type="nucleotide sequence ID" value="XM_001798529.1"/>
</dbReference>
<feature type="domain" description="BD-FAE-like" evidence="1">
    <location>
        <begin position="51"/>
        <end position="170"/>
    </location>
</feature>
<dbReference type="SUPFAM" id="SSF53474">
    <property type="entry name" value="alpha/beta-Hydrolases"/>
    <property type="match status" value="1"/>
</dbReference>
<dbReference type="AlphaFoldDB" id="A0A7U2HYF6"/>
<dbReference type="Gene3D" id="3.40.50.1820">
    <property type="entry name" value="alpha/beta hydrolase"/>
    <property type="match status" value="1"/>
</dbReference>
<evidence type="ECO:0000313" key="2">
    <source>
        <dbReference type="EMBL" id="QRC92682.1"/>
    </source>
</evidence>
<gene>
    <name evidence="2" type="ORF">JI435_082620</name>
</gene>
<dbReference type="PANTHER" id="PTHR23024">
    <property type="entry name" value="ARYLACETAMIDE DEACETYLASE"/>
    <property type="match status" value="1"/>
</dbReference>
<dbReference type="InterPro" id="IPR049492">
    <property type="entry name" value="BD-FAE-like_dom"/>
</dbReference>
<organism evidence="2 3">
    <name type="scientific">Phaeosphaeria nodorum (strain SN15 / ATCC MYA-4574 / FGSC 10173)</name>
    <name type="common">Glume blotch fungus</name>
    <name type="synonym">Parastagonospora nodorum</name>
    <dbReference type="NCBI Taxonomy" id="321614"/>
    <lineage>
        <taxon>Eukaryota</taxon>
        <taxon>Fungi</taxon>
        <taxon>Dikarya</taxon>
        <taxon>Ascomycota</taxon>
        <taxon>Pezizomycotina</taxon>
        <taxon>Dothideomycetes</taxon>
        <taxon>Pleosporomycetidae</taxon>
        <taxon>Pleosporales</taxon>
        <taxon>Pleosporineae</taxon>
        <taxon>Phaeosphaeriaceae</taxon>
        <taxon>Parastagonospora</taxon>
    </lineage>
</organism>
<dbReference type="InterPro" id="IPR029058">
    <property type="entry name" value="AB_hydrolase_fold"/>
</dbReference>
<reference evidence="3" key="1">
    <citation type="journal article" date="2021" name="BMC Genomics">
        <title>Chromosome-level genome assembly and manually-curated proteome of model necrotroph Parastagonospora nodorum Sn15 reveals a genome-wide trove of candidate effector homologs, and redundancy of virulence-related functions within an accessory chromosome.</title>
        <authorList>
            <person name="Bertazzoni S."/>
            <person name="Jones D.A.B."/>
            <person name="Phan H.T."/>
            <person name="Tan K.-C."/>
            <person name="Hane J.K."/>
        </authorList>
    </citation>
    <scope>NUCLEOTIDE SEQUENCE [LARGE SCALE GENOMIC DNA]</scope>
    <source>
        <strain evidence="3">SN15 / ATCC MYA-4574 / FGSC 10173)</strain>
    </source>
</reference>
<name>A0A7U2HYF6_PHANO</name>
<dbReference type="VEuPathDB" id="FungiDB:JI435_082620"/>
<dbReference type="KEGG" id="pno:SNOG_08262"/>
<dbReference type="Pfam" id="PF20434">
    <property type="entry name" value="BD-FAE"/>
    <property type="match status" value="1"/>
</dbReference>
<dbReference type="PANTHER" id="PTHR23024:SF624">
    <property type="entry name" value="ALPHA_BETA HYDROLASE FOLD-3 DOMAIN-CONTAINING PROTEIN"/>
    <property type="match status" value="1"/>
</dbReference>
<dbReference type="InterPro" id="IPR050466">
    <property type="entry name" value="Carboxylest/Gibb_receptor"/>
</dbReference>